<protein>
    <recommendedName>
        <fullName evidence="1">IgGFc-binding protein N-terminal domain-containing protein</fullName>
    </recommendedName>
</protein>
<dbReference type="EMBL" id="JAEAOA010000935">
    <property type="protein sequence ID" value="KAK3609844.1"/>
    <property type="molecule type" value="Genomic_DNA"/>
</dbReference>
<reference evidence="2" key="1">
    <citation type="journal article" date="2021" name="Genome Biol. Evol.">
        <title>A High-Quality Reference Genome for a Parasitic Bivalve with Doubly Uniparental Inheritance (Bivalvia: Unionida).</title>
        <authorList>
            <person name="Smith C.H."/>
        </authorList>
    </citation>
    <scope>NUCLEOTIDE SEQUENCE</scope>
    <source>
        <strain evidence="2">CHS0354</strain>
    </source>
</reference>
<reference evidence="2" key="3">
    <citation type="submission" date="2023-05" db="EMBL/GenBank/DDBJ databases">
        <authorList>
            <person name="Smith C.H."/>
        </authorList>
    </citation>
    <scope>NUCLEOTIDE SEQUENCE</scope>
    <source>
        <strain evidence="2">CHS0354</strain>
        <tissue evidence="2">Mantle</tissue>
    </source>
</reference>
<sequence>MDQYERSDGAGTLLYIVCTKDTTINVFAPYMKINRTRLFESSSAIPIYDQLMNIQTERTNKGVYITADKPISISVFEDVNNGLATEGYLAFPITSISTEYVVASDISDNRSISQFAIAALENSTIVNITLKTTGKVTIYGIKYSSGSVYSLAMSALDTFQVQHDYDLTGTLIQSNKPIAVFSGCRCGFGRQPGVTCQHEVEQIIPIRILGQEYITVPLFPAASYRYRIISPFDNTIVSIEEQNYALRSGDFMERWDTEPLYIHASKPIMVIEYGQCTPTYCVNGSDPSMITIPAISTFSNNITFGMPDILIGEIVQYHLLVVVETNMSQDLILDNKSIGLDGKYTVTTASRKHYTILVTNLTIGDHKLYHPDRSVRFGTVLYGTGRGSSIGFSLGYREDPSKPSVKFVPTGIQNIMLIVTVLRGRATGYEIRAESIADGNTYAQNGTFLQNQTTSSYTFSTTDLPGTCFNFRVVATTGSGQGVGYSDPVIEHNVCYGNNI</sequence>
<dbReference type="Pfam" id="PF17517">
    <property type="entry name" value="IgGFc_binding"/>
    <property type="match status" value="1"/>
</dbReference>
<reference evidence="2" key="2">
    <citation type="journal article" date="2021" name="Genome Biol. Evol.">
        <title>Developing a high-quality reference genome for a parasitic bivalve with doubly uniparental inheritance (Bivalvia: Unionida).</title>
        <authorList>
            <person name="Smith C.H."/>
        </authorList>
    </citation>
    <scope>NUCLEOTIDE SEQUENCE</scope>
    <source>
        <strain evidence="2">CHS0354</strain>
        <tissue evidence="2">Mantle</tissue>
    </source>
</reference>
<evidence type="ECO:0000313" key="3">
    <source>
        <dbReference type="Proteomes" id="UP001195483"/>
    </source>
</evidence>
<name>A0AAE0TH31_9BIVA</name>
<proteinExistence type="predicted"/>
<dbReference type="InterPro" id="IPR035234">
    <property type="entry name" value="IgGFc-bd_N"/>
</dbReference>
<evidence type="ECO:0000313" key="2">
    <source>
        <dbReference type="EMBL" id="KAK3609844.1"/>
    </source>
</evidence>
<organism evidence="2 3">
    <name type="scientific">Potamilus streckersoni</name>
    <dbReference type="NCBI Taxonomy" id="2493646"/>
    <lineage>
        <taxon>Eukaryota</taxon>
        <taxon>Metazoa</taxon>
        <taxon>Spiralia</taxon>
        <taxon>Lophotrochozoa</taxon>
        <taxon>Mollusca</taxon>
        <taxon>Bivalvia</taxon>
        <taxon>Autobranchia</taxon>
        <taxon>Heteroconchia</taxon>
        <taxon>Palaeoheterodonta</taxon>
        <taxon>Unionida</taxon>
        <taxon>Unionoidea</taxon>
        <taxon>Unionidae</taxon>
        <taxon>Ambleminae</taxon>
        <taxon>Lampsilini</taxon>
        <taxon>Potamilus</taxon>
    </lineage>
</organism>
<dbReference type="PANTHER" id="PTHR46534:SF1">
    <property type="entry name" value="IGGFC-BINDING PROTEIN N-TERMINAL DOMAIN-CONTAINING PROTEIN"/>
    <property type="match status" value="1"/>
</dbReference>
<accession>A0AAE0TH31</accession>
<dbReference type="PANTHER" id="PTHR46534">
    <property type="entry name" value="IGGFC_BINDING DOMAIN-CONTAINING PROTEIN"/>
    <property type="match status" value="1"/>
</dbReference>
<feature type="domain" description="IgGFc-binding protein N-terminal" evidence="1">
    <location>
        <begin position="87"/>
        <end position="383"/>
    </location>
</feature>
<keyword evidence="3" id="KW-1185">Reference proteome</keyword>
<comment type="caution">
    <text evidence="2">The sequence shown here is derived from an EMBL/GenBank/DDBJ whole genome shotgun (WGS) entry which is preliminary data.</text>
</comment>
<gene>
    <name evidence="2" type="ORF">CHS0354_015030</name>
</gene>
<dbReference type="AlphaFoldDB" id="A0AAE0TH31"/>
<evidence type="ECO:0000259" key="1">
    <source>
        <dbReference type="Pfam" id="PF17517"/>
    </source>
</evidence>
<dbReference type="Proteomes" id="UP001195483">
    <property type="component" value="Unassembled WGS sequence"/>
</dbReference>